<gene>
    <name evidence="5" type="ORF">GCM10010873_19850</name>
</gene>
<feature type="binding site" evidence="4">
    <location>
        <position position="64"/>
    </location>
    <ligand>
        <name>substrate</name>
    </ligand>
</feature>
<feature type="active site" description="Proton donor" evidence="3">
    <location>
        <position position="167"/>
    </location>
</feature>
<name>A0AA37U7S3_9RHOB</name>
<evidence type="ECO:0000256" key="1">
    <source>
        <dbReference type="ARBA" id="ARBA00008532"/>
    </source>
</evidence>
<dbReference type="GO" id="GO:0016403">
    <property type="term" value="F:dimethylargininase activity"/>
    <property type="evidence" value="ECO:0007669"/>
    <property type="project" value="TreeGrafter"/>
</dbReference>
<evidence type="ECO:0000256" key="2">
    <source>
        <dbReference type="ARBA" id="ARBA00022801"/>
    </source>
</evidence>
<reference evidence="5 6" key="1">
    <citation type="journal article" date="2014" name="Int. J. Syst. Evol. Microbiol.">
        <title>Complete genome sequence of Corynebacterium casei LMG S-19264T (=DSM 44701T), isolated from a smear-ripened cheese.</title>
        <authorList>
            <consortium name="US DOE Joint Genome Institute (JGI-PGF)"/>
            <person name="Walter F."/>
            <person name="Albersmeier A."/>
            <person name="Kalinowski J."/>
            <person name="Ruckert C."/>
        </authorList>
    </citation>
    <scope>NUCLEOTIDE SEQUENCE [LARGE SCALE GENOMIC DNA]</scope>
    <source>
        <strain evidence="5 6">NBRC 111766</strain>
    </source>
</reference>
<sequence>MRSYTFSHAITRRPSASIIAGLRAVDTGTPDLAVMQAHHADYIAALRSTGAQVLELDAMEAFPDSVFVEDTALCLPEGAVVMRPGAPSRLGEAAEMAPHLAALYGVVRRIEGADSFIEGGDILTTEREILVGRSDRTNAAGVAELAKLVADWGYTVREVFTPPGVLHFKTDCSLLDGDTILSTKRLADSGCFDGYKVIYVADGEEACANTIRFNDLVIMPAGFPKTRAVLVQAGYKVVEIGNSECAKIDGGMSCLSLRFSPTR</sequence>
<dbReference type="PANTHER" id="PTHR12737:SF9">
    <property type="entry name" value="DIMETHYLARGININASE"/>
    <property type="match status" value="1"/>
</dbReference>
<keyword evidence="2" id="KW-0378">Hydrolase</keyword>
<evidence type="ECO:0000256" key="4">
    <source>
        <dbReference type="PIRSR" id="PIRSR633199-2"/>
    </source>
</evidence>
<feature type="binding site" evidence="4">
    <location>
        <begin position="69"/>
        <end position="70"/>
    </location>
    <ligand>
        <name>substrate</name>
    </ligand>
</feature>
<proteinExistence type="inferred from homology"/>
<feature type="binding site" evidence="4">
    <location>
        <position position="89"/>
    </location>
    <ligand>
        <name>substrate</name>
    </ligand>
</feature>
<protein>
    <submittedName>
        <fullName evidence="5">NG,NG-dimethylarginine dimethylaminohydrolase protein</fullName>
    </submittedName>
</protein>
<dbReference type="GO" id="GO:0016597">
    <property type="term" value="F:amino acid binding"/>
    <property type="evidence" value="ECO:0007669"/>
    <property type="project" value="TreeGrafter"/>
</dbReference>
<organism evidence="5 6">
    <name type="scientific">Cypionkella aquatica</name>
    <dbReference type="NCBI Taxonomy" id="1756042"/>
    <lineage>
        <taxon>Bacteria</taxon>
        <taxon>Pseudomonadati</taxon>
        <taxon>Pseudomonadota</taxon>
        <taxon>Alphaproteobacteria</taxon>
        <taxon>Rhodobacterales</taxon>
        <taxon>Paracoccaceae</taxon>
        <taxon>Cypionkella</taxon>
    </lineage>
</organism>
<dbReference type="GO" id="GO:0006525">
    <property type="term" value="P:arginine metabolic process"/>
    <property type="evidence" value="ECO:0007669"/>
    <property type="project" value="TreeGrafter"/>
</dbReference>
<dbReference type="GO" id="GO:0000052">
    <property type="term" value="P:citrulline metabolic process"/>
    <property type="evidence" value="ECO:0007669"/>
    <property type="project" value="TreeGrafter"/>
</dbReference>
<evidence type="ECO:0000313" key="5">
    <source>
        <dbReference type="EMBL" id="GLS87011.1"/>
    </source>
</evidence>
<dbReference type="Pfam" id="PF02274">
    <property type="entry name" value="ADI"/>
    <property type="match status" value="1"/>
</dbReference>
<comment type="similarity">
    <text evidence="1">Belongs to the DDAH family.</text>
</comment>
<keyword evidence="6" id="KW-1185">Reference proteome</keyword>
<dbReference type="InterPro" id="IPR033199">
    <property type="entry name" value="DDAH-like"/>
</dbReference>
<dbReference type="Gene3D" id="3.75.10.10">
    <property type="entry name" value="L-arginine/glycine Amidinotransferase, Chain A"/>
    <property type="match status" value="1"/>
</dbReference>
<feature type="binding site" evidence="4">
    <location>
        <position position="248"/>
    </location>
    <ligand>
        <name>substrate</name>
    </ligand>
</feature>
<dbReference type="RefSeq" id="WP_284325193.1">
    <property type="nucleotide sequence ID" value="NZ_BSPP01000007.1"/>
</dbReference>
<feature type="binding site" evidence="4">
    <location>
        <position position="136"/>
    </location>
    <ligand>
        <name>substrate</name>
    </ligand>
</feature>
<dbReference type="PANTHER" id="PTHR12737">
    <property type="entry name" value="DIMETHYLARGININE DIMETHYLAMINOHYDROLASE"/>
    <property type="match status" value="1"/>
</dbReference>
<dbReference type="GO" id="GO:0045429">
    <property type="term" value="P:positive regulation of nitric oxide biosynthetic process"/>
    <property type="evidence" value="ECO:0007669"/>
    <property type="project" value="TreeGrafter"/>
</dbReference>
<dbReference type="Proteomes" id="UP001157355">
    <property type="component" value="Unassembled WGS sequence"/>
</dbReference>
<accession>A0AA37U7S3</accession>
<dbReference type="AlphaFoldDB" id="A0AA37U7S3"/>
<feature type="active site" description="Nucleophile" evidence="3">
    <location>
        <position position="254"/>
    </location>
</feature>
<comment type="caution">
    <text evidence="5">The sequence shown here is derived from an EMBL/GenBank/DDBJ whole genome shotgun (WGS) entry which is preliminary data.</text>
</comment>
<feature type="binding site" evidence="4">
    <location>
        <position position="22"/>
    </location>
    <ligand>
        <name>substrate</name>
    </ligand>
</feature>
<dbReference type="EMBL" id="BSPP01000007">
    <property type="protein sequence ID" value="GLS87011.1"/>
    <property type="molecule type" value="Genomic_DNA"/>
</dbReference>
<dbReference type="SUPFAM" id="SSF55909">
    <property type="entry name" value="Pentein"/>
    <property type="match status" value="1"/>
</dbReference>
<evidence type="ECO:0000313" key="6">
    <source>
        <dbReference type="Proteomes" id="UP001157355"/>
    </source>
</evidence>
<evidence type="ECO:0000256" key="3">
    <source>
        <dbReference type="PIRSR" id="PIRSR633199-1"/>
    </source>
</evidence>